<protein>
    <submittedName>
        <fullName evidence="2">Uncharacterized protein</fullName>
    </submittedName>
</protein>
<keyword evidence="1" id="KW-1133">Transmembrane helix</keyword>
<gene>
    <name evidence="2" type="ORF">E2F46_05095</name>
</gene>
<dbReference type="RefSeq" id="WP_133321016.1">
    <property type="nucleotide sequence ID" value="NZ_SMTF01000003.1"/>
</dbReference>
<evidence type="ECO:0000256" key="1">
    <source>
        <dbReference type="SAM" id="Phobius"/>
    </source>
</evidence>
<feature type="transmembrane region" description="Helical" evidence="1">
    <location>
        <begin position="125"/>
        <end position="150"/>
    </location>
</feature>
<evidence type="ECO:0000313" key="3">
    <source>
        <dbReference type="Proteomes" id="UP000294796"/>
    </source>
</evidence>
<keyword evidence="1" id="KW-0812">Transmembrane</keyword>
<dbReference type="Proteomes" id="UP000294796">
    <property type="component" value="Unassembled WGS sequence"/>
</dbReference>
<accession>A0A4R5TXQ5</accession>
<sequence length="234" mass="26648">MTDPPPPAAHGPQDESAIARLWRVFHREPMLLVTCSYLFVSIVGLWDSYWFYRRFDLPILEYMQASDYFVTGLRRPVYLFLLAFTLGASVLILWPERWRQRNPERAERLQARWWGRLLVPKRSDWWAYFGLHPETMVTLVAVMVMASVLFTHSNDRATAIQRGEVNRVAVELARSDLALPGQWSTLGTSSAFVFLWNRTEQRALVVPIEGVGSLLPEASPPADADGSNDGEATP</sequence>
<keyword evidence="1" id="KW-0472">Membrane</keyword>
<feature type="transmembrane region" description="Helical" evidence="1">
    <location>
        <begin position="30"/>
        <end position="52"/>
    </location>
</feature>
<dbReference type="OrthoDB" id="6049234at2"/>
<evidence type="ECO:0000313" key="2">
    <source>
        <dbReference type="EMBL" id="TDK25984.1"/>
    </source>
</evidence>
<keyword evidence="3" id="KW-1185">Reference proteome</keyword>
<dbReference type="AlphaFoldDB" id="A0A4R5TXQ5"/>
<reference evidence="2 3" key="1">
    <citation type="submission" date="2019-03" db="EMBL/GenBank/DDBJ databases">
        <title>Luteimonas zhaokaii sp.nov., isolated from the rectal contents of Plateau pika in Yushu, Qinghai Province, China.</title>
        <authorList>
            <person name="Zhang G."/>
        </authorList>
    </citation>
    <scope>NUCLEOTIDE SEQUENCE [LARGE SCALE GENOMIC DNA]</scope>
    <source>
        <strain evidence="2 3">B9</strain>
    </source>
</reference>
<name>A0A4R5TXQ5_9GAMM</name>
<comment type="caution">
    <text evidence="2">The sequence shown here is derived from an EMBL/GenBank/DDBJ whole genome shotgun (WGS) entry which is preliminary data.</text>
</comment>
<dbReference type="EMBL" id="SMTF01000003">
    <property type="protein sequence ID" value="TDK25984.1"/>
    <property type="molecule type" value="Genomic_DNA"/>
</dbReference>
<proteinExistence type="predicted"/>
<feature type="transmembrane region" description="Helical" evidence="1">
    <location>
        <begin position="77"/>
        <end position="95"/>
    </location>
</feature>
<organism evidence="2 3">
    <name type="scientific">Luteimonas aestuarii</name>
    <dbReference type="NCBI Taxonomy" id="453837"/>
    <lineage>
        <taxon>Bacteria</taxon>
        <taxon>Pseudomonadati</taxon>
        <taxon>Pseudomonadota</taxon>
        <taxon>Gammaproteobacteria</taxon>
        <taxon>Lysobacterales</taxon>
        <taxon>Lysobacteraceae</taxon>
        <taxon>Luteimonas</taxon>
    </lineage>
</organism>